<dbReference type="Pfam" id="PF23309">
    <property type="entry name" value="DUF7083"/>
    <property type="match status" value="1"/>
</dbReference>
<feature type="domain" description="DUF7083" evidence="1">
    <location>
        <begin position="35"/>
        <end position="120"/>
    </location>
</feature>
<dbReference type="WBParaSite" id="Minc3s03330g33539">
    <property type="protein sequence ID" value="Minc3s03330g33539"/>
    <property type="gene ID" value="Minc3s03330g33539"/>
</dbReference>
<reference evidence="3" key="1">
    <citation type="submission" date="2022-11" db="UniProtKB">
        <authorList>
            <consortium name="WormBaseParasite"/>
        </authorList>
    </citation>
    <scope>IDENTIFICATION</scope>
</reference>
<dbReference type="AlphaFoldDB" id="A0A914N2S4"/>
<name>A0A914N2S4_MELIC</name>
<keyword evidence="2" id="KW-1185">Reference proteome</keyword>
<protein>
    <recommendedName>
        <fullName evidence="1">DUF7083 domain-containing protein</fullName>
    </recommendedName>
</protein>
<evidence type="ECO:0000259" key="1">
    <source>
        <dbReference type="Pfam" id="PF23309"/>
    </source>
</evidence>
<organism evidence="2 3">
    <name type="scientific">Meloidogyne incognita</name>
    <name type="common">Southern root-knot nematode worm</name>
    <name type="synonym">Oxyuris incognita</name>
    <dbReference type="NCBI Taxonomy" id="6306"/>
    <lineage>
        <taxon>Eukaryota</taxon>
        <taxon>Metazoa</taxon>
        <taxon>Ecdysozoa</taxon>
        <taxon>Nematoda</taxon>
        <taxon>Chromadorea</taxon>
        <taxon>Rhabditida</taxon>
        <taxon>Tylenchina</taxon>
        <taxon>Tylenchomorpha</taxon>
        <taxon>Tylenchoidea</taxon>
        <taxon>Meloidogynidae</taxon>
        <taxon>Meloidogyninae</taxon>
        <taxon>Meloidogyne</taxon>
        <taxon>Meloidogyne incognita group</taxon>
    </lineage>
</organism>
<sequence length="218" mass="24584">MDAKQLQTILETVLKQSEARQLALVNPTANHATLASALSARITTFLYDPETGLTFENWFKRFGTLINEDGKDLSDSAKVRLLIGKLGEEEYTKYSNSVAPDIPDAISFTDSVKNLKELFADSRSLFVRRFECLKIKQQPNQDIDSLIGQINVSCETAEMSLTKEDLKCLIFVMALRDESHDIRQKCLQILEDARIKKNSAKEKLTATKASIFFRKNSA</sequence>
<dbReference type="Proteomes" id="UP000887563">
    <property type="component" value="Unplaced"/>
</dbReference>
<evidence type="ECO:0000313" key="3">
    <source>
        <dbReference type="WBParaSite" id="Minc3s03330g33539"/>
    </source>
</evidence>
<evidence type="ECO:0000313" key="2">
    <source>
        <dbReference type="Proteomes" id="UP000887563"/>
    </source>
</evidence>
<accession>A0A914N2S4</accession>
<proteinExistence type="predicted"/>
<dbReference type="InterPro" id="IPR055510">
    <property type="entry name" value="DUF7083"/>
</dbReference>